<evidence type="ECO:0000256" key="6">
    <source>
        <dbReference type="ARBA" id="ARBA00022917"/>
    </source>
</evidence>
<evidence type="ECO:0000313" key="11">
    <source>
        <dbReference type="EMBL" id="GAA6168925.1"/>
    </source>
</evidence>
<accession>A0ABQ0AB88</accession>
<dbReference type="CDD" id="cd08704">
    <property type="entry name" value="Met_tRNA_FMT_C"/>
    <property type="match status" value="1"/>
</dbReference>
<evidence type="ECO:0000256" key="1">
    <source>
        <dbReference type="ARBA" id="ARBA00002606"/>
    </source>
</evidence>
<dbReference type="InterPro" id="IPR041711">
    <property type="entry name" value="Met-tRNA-FMT_N"/>
</dbReference>
<comment type="caution">
    <text evidence="11">The sequence shown here is derived from an EMBL/GenBank/DDBJ whole genome shotgun (WGS) entry which is preliminary data.</text>
</comment>
<gene>
    <name evidence="8 11" type="primary">fmt</name>
    <name evidence="11" type="ORF">NBRC116591_27360</name>
</gene>
<evidence type="ECO:0000256" key="5">
    <source>
        <dbReference type="ARBA" id="ARBA00022679"/>
    </source>
</evidence>
<keyword evidence="6 8" id="KW-0648">Protein biosynthesis</keyword>
<name>A0ABQ0AB88_9GAMM</name>
<dbReference type="InterPro" id="IPR011034">
    <property type="entry name" value="Formyl_transferase-like_C_sf"/>
</dbReference>
<dbReference type="CDD" id="cd08646">
    <property type="entry name" value="FMT_core_Met-tRNA-FMT_N"/>
    <property type="match status" value="1"/>
</dbReference>
<evidence type="ECO:0000256" key="7">
    <source>
        <dbReference type="ARBA" id="ARBA00048558"/>
    </source>
</evidence>
<dbReference type="InterPro" id="IPR005794">
    <property type="entry name" value="Fmt"/>
</dbReference>
<dbReference type="Gene3D" id="3.10.25.10">
    <property type="entry name" value="Formyl transferase, C-terminal domain"/>
    <property type="match status" value="1"/>
</dbReference>
<dbReference type="EC" id="2.1.2.9" evidence="3 8"/>
<feature type="binding site" evidence="8">
    <location>
        <begin position="114"/>
        <end position="117"/>
    </location>
    <ligand>
        <name>(6S)-5,6,7,8-tetrahydrofolate</name>
        <dbReference type="ChEBI" id="CHEBI:57453"/>
    </ligand>
</feature>
<dbReference type="EMBL" id="BAABWN010000009">
    <property type="protein sequence ID" value="GAA6168925.1"/>
    <property type="molecule type" value="Genomic_DNA"/>
</dbReference>
<evidence type="ECO:0000256" key="8">
    <source>
        <dbReference type="HAMAP-Rule" id="MF_00182"/>
    </source>
</evidence>
<dbReference type="NCBIfam" id="TIGR00460">
    <property type="entry name" value="fmt"/>
    <property type="match status" value="1"/>
</dbReference>
<comment type="similarity">
    <text evidence="2 8">Belongs to the Fmt family.</text>
</comment>
<dbReference type="Proteomes" id="UP001465153">
    <property type="component" value="Unassembled WGS sequence"/>
</dbReference>
<dbReference type="Pfam" id="PF00551">
    <property type="entry name" value="Formyl_trans_N"/>
    <property type="match status" value="1"/>
</dbReference>
<dbReference type="InterPro" id="IPR036477">
    <property type="entry name" value="Formyl_transf_N_sf"/>
</dbReference>
<dbReference type="PANTHER" id="PTHR11138:SF5">
    <property type="entry name" value="METHIONYL-TRNA FORMYLTRANSFERASE, MITOCHONDRIAL"/>
    <property type="match status" value="1"/>
</dbReference>
<comment type="function">
    <text evidence="1 8">Attaches a formyl group to the free amino group of methionyl-tRNA(fMet). The formyl group appears to play a dual role in the initiator identity of N-formylmethionyl-tRNA by promoting its recognition by IF2 and preventing the misappropriation of this tRNA by the elongation apparatus.</text>
</comment>
<dbReference type="RefSeq" id="WP_353303615.1">
    <property type="nucleotide sequence ID" value="NZ_BAABWN010000009.1"/>
</dbReference>
<dbReference type="HAMAP" id="MF_00182">
    <property type="entry name" value="Formyl_trans"/>
    <property type="match status" value="1"/>
</dbReference>
<dbReference type="InterPro" id="IPR037022">
    <property type="entry name" value="Formyl_trans_C_sf"/>
</dbReference>
<organism evidence="11 12">
    <name type="scientific">Sessilibacter corallicola</name>
    <dbReference type="NCBI Taxonomy" id="2904075"/>
    <lineage>
        <taxon>Bacteria</taxon>
        <taxon>Pseudomonadati</taxon>
        <taxon>Pseudomonadota</taxon>
        <taxon>Gammaproteobacteria</taxon>
        <taxon>Cellvibrionales</taxon>
        <taxon>Cellvibrionaceae</taxon>
        <taxon>Sessilibacter</taxon>
    </lineage>
</organism>
<dbReference type="InterPro" id="IPR005793">
    <property type="entry name" value="Formyl_trans_C"/>
</dbReference>
<evidence type="ECO:0000256" key="3">
    <source>
        <dbReference type="ARBA" id="ARBA00012261"/>
    </source>
</evidence>
<dbReference type="SUPFAM" id="SSF53328">
    <property type="entry name" value="Formyltransferase"/>
    <property type="match status" value="1"/>
</dbReference>
<dbReference type="PANTHER" id="PTHR11138">
    <property type="entry name" value="METHIONYL-TRNA FORMYLTRANSFERASE"/>
    <property type="match status" value="1"/>
</dbReference>
<evidence type="ECO:0000313" key="12">
    <source>
        <dbReference type="Proteomes" id="UP001465153"/>
    </source>
</evidence>
<proteinExistence type="inferred from homology"/>
<dbReference type="InterPro" id="IPR001555">
    <property type="entry name" value="GART_AS"/>
</dbReference>
<sequence length="320" mass="34542">MTTPSLNIVFAGTPDFAATHLKALIDSHHNVIAVYSQPDRPAGRGKKLQKSAVKQVAEQHELPVYQPLNFKEQADRDELASLNADIMVVVAYGLILPVPVLETPKYGCVNVHASLLPRWRGAAPIQRAVEAGDSESGVTIMQMEKGLDTGPMLEVVTCEITADETGGSLHDKLMAIGSPALIKALDDIALGQATPEVQNHDLANYAHKIEKPDLDVQWSESAEIIERKIRAFNPFPVCFSQLNGERIKLFDAECVSVADGKQPGEIVEVSKAGICVATADGGLLLKRLQIPGKKPMPIADLLNGYSDKFQVGQCFNSANS</sequence>
<keyword evidence="5 8" id="KW-0808">Transferase</keyword>
<feature type="domain" description="Formyl transferase C-terminal" evidence="10">
    <location>
        <begin position="208"/>
        <end position="305"/>
    </location>
</feature>
<dbReference type="Gene3D" id="3.40.50.170">
    <property type="entry name" value="Formyl transferase, N-terminal domain"/>
    <property type="match status" value="1"/>
</dbReference>
<dbReference type="SUPFAM" id="SSF50486">
    <property type="entry name" value="FMT C-terminal domain-like"/>
    <property type="match status" value="1"/>
</dbReference>
<protein>
    <recommendedName>
        <fullName evidence="4 8">Methionyl-tRNA formyltransferase</fullName>
        <ecNumber evidence="3 8">2.1.2.9</ecNumber>
    </recommendedName>
</protein>
<evidence type="ECO:0000259" key="9">
    <source>
        <dbReference type="Pfam" id="PF00551"/>
    </source>
</evidence>
<feature type="domain" description="Formyl transferase N-terminal" evidence="9">
    <location>
        <begin position="7"/>
        <end position="185"/>
    </location>
</feature>
<reference evidence="11 12" key="1">
    <citation type="submission" date="2024-04" db="EMBL/GenBank/DDBJ databases">
        <title>Draft genome sequence of Sessilibacter corallicola NBRC 116591.</title>
        <authorList>
            <person name="Miyakawa T."/>
            <person name="Kusuya Y."/>
            <person name="Miura T."/>
        </authorList>
    </citation>
    <scope>NUCLEOTIDE SEQUENCE [LARGE SCALE GENOMIC DNA]</scope>
    <source>
        <strain evidence="11 12">KU-00831-HH</strain>
    </source>
</reference>
<dbReference type="InterPro" id="IPR044135">
    <property type="entry name" value="Met-tRNA-FMT_C"/>
</dbReference>
<evidence type="ECO:0000256" key="4">
    <source>
        <dbReference type="ARBA" id="ARBA00016014"/>
    </source>
</evidence>
<evidence type="ECO:0000259" key="10">
    <source>
        <dbReference type="Pfam" id="PF02911"/>
    </source>
</evidence>
<comment type="catalytic activity">
    <reaction evidence="7 8">
        <text>L-methionyl-tRNA(fMet) + (6R)-10-formyltetrahydrofolate = N-formyl-L-methionyl-tRNA(fMet) + (6S)-5,6,7,8-tetrahydrofolate + H(+)</text>
        <dbReference type="Rhea" id="RHEA:24380"/>
        <dbReference type="Rhea" id="RHEA-COMP:9952"/>
        <dbReference type="Rhea" id="RHEA-COMP:9953"/>
        <dbReference type="ChEBI" id="CHEBI:15378"/>
        <dbReference type="ChEBI" id="CHEBI:57453"/>
        <dbReference type="ChEBI" id="CHEBI:78530"/>
        <dbReference type="ChEBI" id="CHEBI:78844"/>
        <dbReference type="ChEBI" id="CHEBI:195366"/>
        <dbReference type="EC" id="2.1.2.9"/>
    </reaction>
</comment>
<dbReference type="InterPro" id="IPR002376">
    <property type="entry name" value="Formyl_transf_N"/>
</dbReference>
<evidence type="ECO:0000256" key="2">
    <source>
        <dbReference type="ARBA" id="ARBA00010699"/>
    </source>
</evidence>
<dbReference type="Pfam" id="PF02911">
    <property type="entry name" value="Formyl_trans_C"/>
    <property type="match status" value="1"/>
</dbReference>
<dbReference type="PROSITE" id="PS00373">
    <property type="entry name" value="GART"/>
    <property type="match status" value="1"/>
</dbReference>
<keyword evidence="12" id="KW-1185">Reference proteome</keyword>